<dbReference type="GO" id="GO:0008658">
    <property type="term" value="F:penicillin binding"/>
    <property type="evidence" value="ECO:0007669"/>
    <property type="project" value="InterPro"/>
</dbReference>
<evidence type="ECO:0000313" key="18">
    <source>
        <dbReference type="Proteomes" id="UP000230214"/>
    </source>
</evidence>
<dbReference type="InterPro" id="IPR001460">
    <property type="entry name" value="PCN-bd_Tpept"/>
</dbReference>
<dbReference type="NCBIfam" id="TIGR03423">
    <property type="entry name" value="pbp2_mrdA"/>
    <property type="match status" value="1"/>
</dbReference>
<dbReference type="InterPro" id="IPR012338">
    <property type="entry name" value="Beta-lactam/transpept-like"/>
</dbReference>
<evidence type="ECO:0000256" key="2">
    <source>
        <dbReference type="ARBA" id="ARBA00004236"/>
    </source>
</evidence>
<evidence type="ECO:0000256" key="12">
    <source>
        <dbReference type="ARBA" id="ARBA00023316"/>
    </source>
</evidence>
<dbReference type="AlphaFoldDB" id="A0A2H0RAQ2"/>
<dbReference type="GO" id="GO:0071555">
    <property type="term" value="P:cell wall organization"/>
    <property type="evidence" value="ECO:0007669"/>
    <property type="project" value="UniProtKB-KW"/>
</dbReference>
<accession>A0A2H0RAQ2</accession>
<keyword evidence="12" id="KW-0961">Cell wall biogenesis/degradation</keyword>
<name>A0A2H0RAQ2_UNCKA</name>
<keyword evidence="9" id="KW-0573">Peptidoglycan synthesis</keyword>
<proteinExistence type="predicted"/>
<feature type="domain" description="Penicillin-binding protein dimerisation" evidence="16">
    <location>
        <begin position="70"/>
        <end position="248"/>
    </location>
</feature>
<reference evidence="17 18" key="1">
    <citation type="submission" date="2017-09" db="EMBL/GenBank/DDBJ databases">
        <title>Depth-based differentiation of microbial function through sediment-hosted aquifers and enrichment of novel symbionts in the deep terrestrial subsurface.</title>
        <authorList>
            <person name="Probst A.J."/>
            <person name="Ladd B."/>
            <person name="Jarett J.K."/>
            <person name="Geller-Mcgrath D.E."/>
            <person name="Sieber C.M."/>
            <person name="Emerson J.B."/>
            <person name="Anantharaman K."/>
            <person name="Thomas B.C."/>
            <person name="Malmstrom R."/>
            <person name="Stieglmeier M."/>
            <person name="Klingl A."/>
            <person name="Woyke T."/>
            <person name="Ryan C.M."/>
            <person name="Banfield J.F."/>
        </authorList>
    </citation>
    <scope>NUCLEOTIDE SEQUENCE [LARGE SCALE GENOMIC DNA]</scope>
    <source>
        <strain evidence="17">CG10_big_fil_rev_8_21_14_0_10_32_10</strain>
    </source>
</reference>
<keyword evidence="6 14" id="KW-0812">Transmembrane</keyword>
<dbReference type="GO" id="GO:0071972">
    <property type="term" value="F:peptidoglycan L,D-transpeptidase activity"/>
    <property type="evidence" value="ECO:0007669"/>
    <property type="project" value="TreeGrafter"/>
</dbReference>
<keyword evidence="8" id="KW-0133">Cell shape</keyword>
<evidence type="ECO:0000256" key="14">
    <source>
        <dbReference type="SAM" id="Phobius"/>
    </source>
</evidence>
<evidence type="ECO:0000259" key="15">
    <source>
        <dbReference type="Pfam" id="PF00905"/>
    </source>
</evidence>
<dbReference type="Gene3D" id="3.30.1390.30">
    <property type="entry name" value="Penicillin-binding protein 2a, domain 3"/>
    <property type="match status" value="1"/>
</dbReference>
<evidence type="ECO:0000256" key="5">
    <source>
        <dbReference type="ARBA" id="ARBA00022670"/>
    </source>
</evidence>
<dbReference type="GO" id="GO:0009252">
    <property type="term" value="P:peptidoglycan biosynthetic process"/>
    <property type="evidence" value="ECO:0007669"/>
    <property type="project" value="UniProtKB-KW"/>
</dbReference>
<evidence type="ECO:0000256" key="6">
    <source>
        <dbReference type="ARBA" id="ARBA00022692"/>
    </source>
</evidence>
<dbReference type="Gene3D" id="3.40.710.10">
    <property type="entry name" value="DD-peptidase/beta-lactamase superfamily"/>
    <property type="match status" value="1"/>
</dbReference>
<dbReference type="Gene3D" id="3.90.1310.10">
    <property type="entry name" value="Penicillin-binding protein 2a (Domain 2)"/>
    <property type="match status" value="1"/>
</dbReference>
<keyword evidence="7" id="KW-0378">Hydrolase</keyword>
<keyword evidence="4" id="KW-0997">Cell inner membrane</keyword>
<dbReference type="InterPro" id="IPR017790">
    <property type="entry name" value="Penicillin-binding_protein_2"/>
</dbReference>
<dbReference type="Pfam" id="PF03717">
    <property type="entry name" value="PBP_dimer"/>
    <property type="match status" value="1"/>
</dbReference>
<evidence type="ECO:0000313" key="17">
    <source>
        <dbReference type="EMBL" id="PIR43104.1"/>
    </source>
</evidence>
<evidence type="ECO:0000259" key="16">
    <source>
        <dbReference type="Pfam" id="PF03717"/>
    </source>
</evidence>
<evidence type="ECO:0000256" key="8">
    <source>
        <dbReference type="ARBA" id="ARBA00022960"/>
    </source>
</evidence>
<keyword evidence="10 14" id="KW-1133">Transmembrane helix</keyword>
<dbReference type="PANTHER" id="PTHR30627">
    <property type="entry name" value="PEPTIDOGLYCAN D,D-TRANSPEPTIDASE"/>
    <property type="match status" value="1"/>
</dbReference>
<dbReference type="EMBL" id="PCXU01000038">
    <property type="protein sequence ID" value="PIR43104.1"/>
    <property type="molecule type" value="Genomic_DNA"/>
</dbReference>
<dbReference type="InterPro" id="IPR005311">
    <property type="entry name" value="PBP_dimer"/>
</dbReference>
<evidence type="ECO:0000256" key="11">
    <source>
        <dbReference type="ARBA" id="ARBA00023136"/>
    </source>
</evidence>
<organism evidence="17 18">
    <name type="scientific">candidate division WWE3 bacterium CG10_big_fil_rev_8_21_14_0_10_32_10</name>
    <dbReference type="NCBI Taxonomy" id="1975090"/>
    <lineage>
        <taxon>Bacteria</taxon>
        <taxon>Katanobacteria</taxon>
    </lineage>
</organism>
<keyword evidence="13" id="KW-0175">Coiled coil</keyword>
<gene>
    <name evidence="17" type="primary">mrdA</name>
    <name evidence="17" type="ORF">COV24_04430</name>
</gene>
<dbReference type="InterPro" id="IPR050515">
    <property type="entry name" value="Beta-lactam/transpept"/>
</dbReference>
<sequence>MNYFLQTLNKDEIDITPSKIAFWKNILLLMFLIGPLVLFIYKLFDLQIINKNIYAKKAEQNFIKTQYVLPERGIIYDKNKKPLVQNKPYFALIIDLTGLNKFKTYMEINEVLNGDQMQFLRANKISLPYDFINVLNSNLRAGKDSIVLQKFYEKNLYIQYQSDLQDIIKDSNSDSNYNLVVVPKSYREYVLPNAFSHVLGYTGDVTEEDLLADIWYTPNSRIGESGLELSYEKYLRGTKGVKESVYDSKSTLASDKEIESPEHGDTVITTLDFNLQEKVYEALNKKLKELEDAAGTVIIQNPNTGEVLSMVSLPYFDNNLFSKGIDMDSYNNYLNDKNKPLFNRSISMAFPPASTFKIVTSSAGLQEKSIDKDTLFEDTGIIRLGDFSYKTWKAGGHGVIDIVDALKVSSDTFFYVLGGGHADYSQIKGLGPWKLYKWAKLFGYGDILGIDIPNEYSGFVPDPDWKQEKMNEPWYIGNTYHFAIGQGFLTATPLQVNSMIGVIATGGKVYKPYIVKEVLGSKNEKPVYEHSPEVISDLMLDSQTIQIIKEGLTKAVQSGGTAYPLFNYPITVAGKTGTAEFGSLKEDGTLPTHAWFTAFAPIDKPEISITVFIENGGGGSDNAAPVVKDILDYYFKVQTN</sequence>
<dbReference type="SUPFAM" id="SSF56601">
    <property type="entry name" value="beta-lactamase/transpeptidase-like"/>
    <property type="match status" value="1"/>
</dbReference>
<protein>
    <submittedName>
        <fullName evidence="17">Penicillin-binding protein 2</fullName>
    </submittedName>
</protein>
<evidence type="ECO:0000256" key="13">
    <source>
        <dbReference type="SAM" id="Coils"/>
    </source>
</evidence>
<dbReference type="SUPFAM" id="SSF56519">
    <property type="entry name" value="Penicillin binding protein dimerisation domain"/>
    <property type="match status" value="1"/>
</dbReference>
<dbReference type="GO" id="GO:0009002">
    <property type="term" value="F:serine-type D-Ala-D-Ala carboxypeptidase activity"/>
    <property type="evidence" value="ECO:0007669"/>
    <property type="project" value="InterPro"/>
</dbReference>
<keyword evidence="5" id="KW-0645">Protease</keyword>
<evidence type="ECO:0000256" key="7">
    <source>
        <dbReference type="ARBA" id="ARBA00022801"/>
    </source>
</evidence>
<evidence type="ECO:0000256" key="4">
    <source>
        <dbReference type="ARBA" id="ARBA00022519"/>
    </source>
</evidence>
<dbReference type="GO" id="GO:0005886">
    <property type="term" value="C:plasma membrane"/>
    <property type="evidence" value="ECO:0007669"/>
    <property type="project" value="UniProtKB-SubCell"/>
</dbReference>
<feature type="coiled-coil region" evidence="13">
    <location>
        <begin position="273"/>
        <end position="300"/>
    </location>
</feature>
<dbReference type="Proteomes" id="UP000230214">
    <property type="component" value="Unassembled WGS sequence"/>
</dbReference>
<comment type="subcellular location">
    <subcellularLocation>
        <location evidence="2">Cell membrane</location>
    </subcellularLocation>
    <subcellularLocation>
        <location evidence="1">Membrane</location>
        <topology evidence="1">Single-pass membrane protein</topology>
    </subcellularLocation>
</comment>
<evidence type="ECO:0000256" key="3">
    <source>
        <dbReference type="ARBA" id="ARBA00022475"/>
    </source>
</evidence>
<dbReference type="InterPro" id="IPR036138">
    <property type="entry name" value="PBP_dimer_sf"/>
</dbReference>
<feature type="domain" description="Penicillin-binding protein transpeptidase" evidence="15">
    <location>
        <begin position="295"/>
        <end position="632"/>
    </location>
</feature>
<dbReference type="GO" id="GO:0006508">
    <property type="term" value="P:proteolysis"/>
    <property type="evidence" value="ECO:0007669"/>
    <property type="project" value="UniProtKB-KW"/>
</dbReference>
<dbReference type="Pfam" id="PF00905">
    <property type="entry name" value="Transpeptidase"/>
    <property type="match status" value="1"/>
</dbReference>
<keyword evidence="3" id="KW-1003">Cell membrane</keyword>
<comment type="caution">
    <text evidence="17">The sequence shown here is derived from an EMBL/GenBank/DDBJ whole genome shotgun (WGS) entry which is preliminary data.</text>
</comment>
<dbReference type="GO" id="GO:0008360">
    <property type="term" value="P:regulation of cell shape"/>
    <property type="evidence" value="ECO:0007669"/>
    <property type="project" value="UniProtKB-KW"/>
</dbReference>
<dbReference type="PANTHER" id="PTHR30627:SF2">
    <property type="entry name" value="PEPTIDOGLYCAN D,D-TRANSPEPTIDASE MRDA"/>
    <property type="match status" value="1"/>
</dbReference>
<evidence type="ECO:0000256" key="9">
    <source>
        <dbReference type="ARBA" id="ARBA00022984"/>
    </source>
</evidence>
<evidence type="ECO:0000256" key="1">
    <source>
        <dbReference type="ARBA" id="ARBA00004167"/>
    </source>
</evidence>
<evidence type="ECO:0000256" key="10">
    <source>
        <dbReference type="ARBA" id="ARBA00022989"/>
    </source>
</evidence>
<feature type="transmembrane region" description="Helical" evidence="14">
    <location>
        <begin position="20"/>
        <end position="41"/>
    </location>
</feature>
<keyword evidence="11 14" id="KW-0472">Membrane</keyword>